<dbReference type="PROSITE" id="PS50158">
    <property type="entry name" value="ZF_CCHC"/>
    <property type="match status" value="1"/>
</dbReference>
<feature type="domain" description="CCHC-type" evidence="2">
    <location>
        <begin position="162"/>
        <end position="175"/>
    </location>
</feature>
<dbReference type="GO" id="GO:0008270">
    <property type="term" value="F:zinc ion binding"/>
    <property type="evidence" value="ECO:0007669"/>
    <property type="project" value="UniProtKB-KW"/>
</dbReference>
<dbReference type="OrthoDB" id="10068084at2759"/>
<accession>A0A2G8KWS8</accession>
<evidence type="ECO:0000259" key="2">
    <source>
        <dbReference type="PROSITE" id="PS50158"/>
    </source>
</evidence>
<dbReference type="InterPro" id="IPR001878">
    <property type="entry name" value="Znf_CCHC"/>
</dbReference>
<dbReference type="AlphaFoldDB" id="A0A2G8KWS8"/>
<dbReference type="Proteomes" id="UP000230750">
    <property type="component" value="Unassembled WGS sequence"/>
</dbReference>
<dbReference type="EMBL" id="MRZV01000328">
    <property type="protein sequence ID" value="PIK52449.1"/>
    <property type="molecule type" value="Genomic_DNA"/>
</dbReference>
<keyword evidence="1" id="KW-0863">Zinc-finger</keyword>
<evidence type="ECO:0000256" key="1">
    <source>
        <dbReference type="PROSITE-ProRule" id="PRU00047"/>
    </source>
</evidence>
<gene>
    <name evidence="3" type="ORF">BSL78_10653</name>
</gene>
<keyword evidence="1" id="KW-0479">Metal-binding</keyword>
<keyword evidence="1" id="KW-0862">Zinc</keyword>
<dbReference type="GO" id="GO:0003676">
    <property type="term" value="F:nucleic acid binding"/>
    <property type="evidence" value="ECO:0007669"/>
    <property type="project" value="InterPro"/>
</dbReference>
<reference evidence="3 4" key="1">
    <citation type="journal article" date="2017" name="PLoS Biol.">
        <title>The sea cucumber genome provides insights into morphological evolution and visceral regeneration.</title>
        <authorList>
            <person name="Zhang X."/>
            <person name="Sun L."/>
            <person name="Yuan J."/>
            <person name="Sun Y."/>
            <person name="Gao Y."/>
            <person name="Zhang L."/>
            <person name="Li S."/>
            <person name="Dai H."/>
            <person name="Hamel J.F."/>
            <person name="Liu C."/>
            <person name="Yu Y."/>
            <person name="Liu S."/>
            <person name="Lin W."/>
            <person name="Guo K."/>
            <person name="Jin S."/>
            <person name="Xu P."/>
            <person name="Storey K.B."/>
            <person name="Huan P."/>
            <person name="Zhang T."/>
            <person name="Zhou Y."/>
            <person name="Zhang J."/>
            <person name="Lin C."/>
            <person name="Li X."/>
            <person name="Xing L."/>
            <person name="Huo D."/>
            <person name="Sun M."/>
            <person name="Wang L."/>
            <person name="Mercier A."/>
            <person name="Li F."/>
            <person name="Yang H."/>
            <person name="Xiang J."/>
        </authorList>
    </citation>
    <scope>NUCLEOTIDE SEQUENCE [LARGE SCALE GENOMIC DNA]</scope>
    <source>
        <strain evidence="3">Shaxun</strain>
        <tissue evidence="3">Muscle</tissue>
    </source>
</reference>
<evidence type="ECO:0000313" key="3">
    <source>
        <dbReference type="EMBL" id="PIK52449.1"/>
    </source>
</evidence>
<proteinExistence type="predicted"/>
<organism evidence="3 4">
    <name type="scientific">Stichopus japonicus</name>
    <name type="common">Sea cucumber</name>
    <dbReference type="NCBI Taxonomy" id="307972"/>
    <lineage>
        <taxon>Eukaryota</taxon>
        <taxon>Metazoa</taxon>
        <taxon>Echinodermata</taxon>
        <taxon>Eleutherozoa</taxon>
        <taxon>Echinozoa</taxon>
        <taxon>Holothuroidea</taxon>
        <taxon>Aspidochirotacea</taxon>
        <taxon>Aspidochirotida</taxon>
        <taxon>Stichopodidae</taxon>
        <taxon>Apostichopus</taxon>
    </lineage>
</organism>
<evidence type="ECO:0000313" key="4">
    <source>
        <dbReference type="Proteomes" id="UP000230750"/>
    </source>
</evidence>
<comment type="caution">
    <text evidence="3">The sequence shown here is derived from an EMBL/GenBank/DDBJ whole genome shotgun (WGS) entry which is preliminary data.</text>
</comment>
<name>A0A2G8KWS8_STIJA</name>
<keyword evidence="4" id="KW-1185">Reference proteome</keyword>
<dbReference type="Pfam" id="PF00098">
    <property type="entry name" value="zf-CCHC"/>
    <property type="match status" value="1"/>
</dbReference>
<sequence length="192" mass="22114">MDLRQKVLFASQEDKTTLQYDAQLVRDTFFQALMTGFEESVRVQMQPYLEATSTTDEELLERLNIAMNRDQRRQQKRNTKVIQVKPVLTESKEQTGSCSKDHPKTDPAWKTEMDELKREMRQLKDMIKNNQVAAQARPRRPDSEWGCSACRQEGLGRACRHCFKCGGDGHRARECMTTKSGNEEGLPTRGVE</sequence>
<protein>
    <recommendedName>
        <fullName evidence="2">CCHC-type domain-containing protein</fullName>
    </recommendedName>
</protein>